<gene>
    <name evidence="1" type="ORF">AN477_08215</name>
</gene>
<organism evidence="1 2">
    <name type="scientific">Alicyclobacillus ferrooxydans</name>
    <dbReference type="NCBI Taxonomy" id="471514"/>
    <lineage>
        <taxon>Bacteria</taxon>
        <taxon>Bacillati</taxon>
        <taxon>Bacillota</taxon>
        <taxon>Bacilli</taxon>
        <taxon>Bacillales</taxon>
        <taxon>Alicyclobacillaceae</taxon>
        <taxon>Alicyclobacillus</taxon>
    </lineage>
</organism>
<comment type="caution">
    <text evidence="1">The sequence shown here is derived from an EMBL/GenBank/DDBJ whole genome shotgun (WGS) entry which is preliminary data.</text>
</comment>
<evidence type="ECO:0000313" key="1">
    <source>
        <dbReference type="EMBL" id="KPV44268.1"/>
    </source>
</evidence>
<evidence type="ECO:0000313" key="2">
    <source>
        <dbReference type="Proteomes" id="UP000050482"/>
    </source>
</evidence>
<dbReference type="PATRIC" id="fig|471514.4.peg.1943"/>
<sequence length="163" mass="18452">MSQLNLMSEEWAAAFAAEANSGPDASRRQNVEENYWQWIEARKPNLNIVLGLAIKSDTDADLYSYFRIQEGVIVETWCDKGERRGEAQVVLGGTAEDWEELLRGPRNLSQNIMYRRLRLFQGNLHFFFRNIYYFAELLRQGMRVPAVVQTGAGNSAAEAAAGS</sequence>
<proteinExistence type="predicted"/>
<name>A0A0P9EYR3_9BACL</name>
<protein>
    <recommendedName>
        <fullName evidence="3">SCP2 domain-containing protein</fullName>
    </recommendedName>
</protein>
<dbReference type="InterPro" id="IPR036527">
    <property type="entry name" value="SCP2_sterol-bd_dom_sf"/>
</dbReference>
<dbReference type="Proteomes" id="UP000050482">
    <property type="component" value="Unassembled WGS sequence"/>
</dbReference>
<dbReference type="OrthoDB" id="5189100at2"/>
<evidence type="ECO:0008006" key="3">
    <source>
        <dbReference type="Google" id="ProtNLM"/>
    </source>
</evidence>
<dbReference type="SUPFAM" id="SSF55718">
    <property type="entry name" value="SCP-like"/>
    <property type="match status" value="1"/>
</dbReference>
<dbReference type="RefSeq" id="WP_054968686.1">
    <property type="nucleotide sequence ID" value="NZ_LJCO01000038.1"/>
</dbReference>
<reference evidence="1 2" key="1">
    <citation type="submission" date="2015-09" db="EMBL/GenBank/DDBJ databases">
        <title>Draft genome sequence of Alicyclobacillus ferrooxydans DSM 22381.</title>
        <authorList>
            <person name="Hemp J."/>
        </authorList>
    </citation>
    <scope>NUCLEOTIDE SEQUENCE [LARGE SCALE GENOMIC DNA]</scope>
    <source>
        <strain evidence="1 2">TC-34</strain>
    </source>
</reference>
<dbReference type="AlphaFoldDB" id="A0A0P9EYR3"/>
<dbReference type="STRING" id="471514.AN477_08215"/>
<dbReference type="Gene3D" id="3.30.1050.10">
    <property type="entry name" value="SCP2 sterol-binding domain"/>
    <property type="match status" value="1"/>
</dbReference>
<dbReference type="EMBL" id="LJCO01000038">
    <property type="protein sequence ID" value="KPV44268.1"/>
    <property type="molecule type" value="Genomic_DNA"/>
</dbReference>
<accession>A0A0P9EYR3</accession>
<keyword evidence="2" id="KW-1185">Reference proteome</keyword>